<evidence type="ECO:0000313" key="1">
    <source>
        <dbReference type="EMBL" id="KAJ8110725.1"/>
    </source>
</evidence>
<dbReference type="EMBL" id="JAPHNI010000472">
    <property type="protein sequence ID" value="KAJ8110725.1"/>
    <property type="molecule type" value="Genomic_DNA"/>
</dbReference>
<protein>
    <submittedName>
        <fullName evidence="1">Uncharacterized protein</fullName>
    </submittedName>
</protein>
<accession>A0ACC2I6D8</accession>
<keyword evidence="2" id="KW-1185">Reference proteome</keyword>
<organism evidence="1 2">
    <name type="scientific">Boeremia exigua</name>
    <dbReference type="NCBI Taxonomy" id="749465"/>
    <lineage>
        <taxon>Eukaryota</taxon>
        <taxon>Fungi</taxon>
        <taxon>Dikarya</taxon>
        <taxon>Ascomycota</taxon>
        <taxon>Pezizomycotina</taxon>
        <taxon>Dothideomycetes</taxon>
        <taxon>Pleosporomycetidae</taxon>
        <taxon>Pleosporales</taxon>
        <taxon>Pleosporineae</taxon>
        <taxon>Didymellaceae</taxon>
        <taxon>Boeremia</taxon>
    </lineage>
</organism>
<proteinExistence type="predicted"/>
<sequence>MWIVSMIEDMLTHSKQYSTVYGRRERGDWFMVLVELRHPAQGKSTRRYFETQACLLEEVRYSRKERPSEDTLSSSPYIDTKHSDRSLGKNKALTYRGVIMHKNQPQEGQRQVISQPPRSTKFLSTESRTESIVLMEYRWWCIRPGSGRAAQTTGAALSRASCRFLVNAALSNGHRQLSHVQNGALGQCARSRLLSGRAEGRDSALGTIHAAPGCVREPRSRHRLCISAVKAYQSTTGAPAPAARTFEVTATPDMSDSLFSAGAAKLKHTQDQYAAAALTSPAIPATPDESTGASFPGARGRADVPMNEECHSFFDASVPQPFPLPSASSQPLATPALDNQPHLDLTFAGTFLPTDVSLPSPTLVRTAPNFRLPSFDVLGIAAPHPDRIPLQSAYSFSPLGAGPLSKPEDPLHALSPPLEFRRQADKPANPPASSPRASRKQLEHRVSTFTPPSEPGTFNWGSLVSVKTAGAGSPPSSEPGISPNLSLTESAAAPGQAPIVVPTYADEISEAVRMAFWIQNVKNILTTESESLELPQVKVLSHALPCPSLTGHLFGQVVAAIHDRTNSHTSWINVFHAVPGRFTLSDLPKSPPSTPGPAVGGEEYFTSKVFDSAVAIPDYQLDSKLLPPSPRPVVPPGSINISIVERYIPPTNYNEYAEMFAFKGRSLLFDRLVEMSPDNGTLLFVYPTRTGGRTFMKEYLGPIIDPLLRTVTVIHDLTSDLGKNLGTMASVDYLDEYEQLAAHVEQFCKKLNDGDSSRKSVNEQQATYEVIQASKEEMVLERSAWADDWWIKQEKPRVREVVTKYFRKAARLPTNTEMTSAHLIEEVLNGVSQREYLGGGPKKGVEVGVFIIKKTRSA</sequence>
<evidence type="ECO:0000313" key="2">
    <source>
        <dbReference type="Proteomes" id="UP001153331"/>
    </source>
</evidence>
<comment type="caution">
    <text evidence="1">The sequence shown here is derived from an EMBL/GenBank/DDBJ whole genome shotgun (WGS) entry which is preliminary data.</text>
</comment>
<reference evidence="1" key="1">
    <citation type="submission" date="2022-11" db="EMBL/GenBank/DDBJ databases">
        <title>Genome Sequence of Boeremia exigua.</title>
        <authorList>
            <person name="Buettner E."/>
        </authorList>
    </citation>
    <scope>NUCLEOTIDE SEQUENCE</scope>
    <source>
        <strain evidence="1">CU02</strain>
    </source>
</reference>
<name>A0ACC2I6D8_9PLEO</name>
<dbReference type="Proteomes" id="UP001153331">
    <property type="component" value="Unassembled WGS sequence"/>
</dbReference>
<gene>
    <name evidence="1" type="ORF">OPT61_g6510</name>
</gene>